<gene>
    <name evidence="3" type="ORF">UFOVP1414_6</name>
    <name evidence="2" type="ORF">UFOVP442_71</name>
</gene>
<dbReference type="EMBL" id="LR797380">
    <property type="protein sequence ID" value="CAB4211714.1"/>
    <property type="molecule type" value="Genomic_DNA"/>
</dbReference>
<sequence>MKVQAKFPDKLQCLFKPSRYKVLYGGRGGAKSWGIARALLVLAASKPLRILCAREFQNSIAESVHQLLSLQIAALGLSAFYDVQETKIVGSNGSEFVFAGLRKNINSLKSFEGVDIVWVEEAVNVSKRSWDVLIPTIRKDDSEIWISFNPELETDETYVRFVRNPQPDSSVVEISWRDNPWFPEVLDKERLTLQQRDPDAYLNVWEGKCSQTLNGAIYAQELRLALQERRRTKVPYDPSKPVFTFWDLGRSDHTAIWFAQLVGYERRIIDYYSDNLKAIGHYMKVLQRKPYIYDTHYLPHDARNKTIVHPLSIEGQMREAGFKVYIVPQISIADGINAVRTIFPSCVFDEVNTQDGWQALSHYQYKVDEVTNQFSKEPLHNWASNGADAFRYLAVGLRDAKPKSLVKPKQATIDMPLAGGAWLST</sequence>
<dbReference type="InterPro" id="IPR035412">
    <property type="entry name" value="Terminase_L_N"/>
</dbReference>
<dbReference type="InterPro" id="IPR052380">
    <property type="entry name" value="Viral_DNA_packaging_terminase"/>
</dbReference>
<dbReference type="NCBIfam" id="TIGR01547">
    <property type="entry name" value="phage_term_2"/>
    <property type="match status" value="1"/>
</dbReference>
<dbReference type="PANTHER" id="PTHR39184:SF1">
    <property type="entry name" value="PBSX PHAGE TERMINASE LARGE SUBUNIT"/>
    <property type="match status" value="1"/>
</dbReference>
<accession>A0A6J5MB91</accession>
<proteinExistence type="predicted"/>
<dbReference type="InterPro" id="IPR027417">
    <property type="entry name" value="P-loop_NTPase"/>
</dbReference>
<name>A0A6J5MB91_9CAUD</name>
<protein>
    <submittedName>
        <fullName evidence="2">Phage_term_2, phage terminase, large subunit, PBSX family</fullName>
    </submittedName>
</protein>
<dbReference type="Gene3D" id="3.40.50.300">
    <property type="entry name" value="P-loop containing nucleotide triphosphate hydrolases"/>
    <property type="match status" value="1"/>
</dbReference>
<dbReference type="PANTHER" id="PTHR39184">
    <property type="match status" value="1"/>
</dbReference>
<evidence type="ECO:0000313" key="3">
    <source>
        <dbReference type="EMBL" id="CAB4211714.1"/>
    </source>
</evidence>
<feature type="domain" description="Phage terminase large subunit N-terminal" evidence="1">
    <location>
        <begin position="19"/>
        <end position="207"/>
    </location>
</feature>
<evidence type="ECO:0000259" key="1">
    <source>
        <dbReference type="Pfam" id="PF04466"/>
    </source>
</evidence>
<evidence type="ECO:0000313" key="2">
    <source>
        <dbReference type="EMBL" id="CAB4142997.1"/>
    </source>
</evidence>
<dbReference type="Pfam" id="PF04466">
    <property type="entry name" value="Terminase_3"/>
    <property type="match status" value="1"/>
</dbReference>
<organism evidence="2">
    <name type="scientific">uncultured Caudovirales phage</name>
    <dbReference type="NCBI Taxonomy" id="2100421"/>
    <lineage>
        <taxon>Viruses</taxon>
        <taxon>Duplodnaviria</taxon>
        <taxon>Heunggongvirae</taxon>
        <taxon>Uroviricota</taxon>
        <taxon>Caudoviricetes</taxon>
        <taxon>Peduoviridae</taxon>
        <taxon>Maltschvirus</taxon>
        <taxon>Maltschvirus maltsch</taxon>
    </lineage>
</organism>
<dbReference type="EMBL" id="LR796419">
    <property type="protein sequence ID" value="CAB4142997.1"/>
    <property type="molecule type" value="Genomic_DNA"/>
</dbReference>
<reference evidence="2" key="1">
    <citation type="submission" date="2020-04" db="EMBL/GenBank/DDBJ databases">
        <authorList>
            <person name="Chiriac C."/>
            <person name="Salcher M."/>
            <person name="Ghai R."/>
            <person name="Kavagutti S V."/>
        </authorList>
    </citation>
    <scope>NUCLEOTIDE SEQUENCE</scope>
</reference>
<dbReference type="Gene3D" id="3.30.420.280">
    <property type="match status" value="1"/>
</dbReference>
<dbReference type="InterPro" id="IPR006437">
    <property type="entry name" value="Phage_terminase_lsu"/>
</dbReference>